<reference evidence="1 2" key="1">
    <citation type="submission" date="2024-01" db="EMBL/GenBank/DDBJ databases">
        <title>The diversity of rhizobia nodulating Mimosa spp. in eleven states of Brazil covering several biomes is determined by host plant, location, and edaphic factors.</title>
        <authorList>
            <person name="Rouws L."/>
            <person name="Barauna A."/>
            <person name="Beukes C."/>
            <person name="De Faria S.M."/>
            <person name="Gross E."/>
            <person name="Dos Reis Junior F.B."/>
            <person name="Simon M."/>
            <person name="Maluk M."/>
            <person name="Odee D.W."/>
            <person name="Kenicer G."/>
            <person name="Young J.P.W."/>
            <person name="Reis V.M."/>
            <person name="Zilli J."/>
            <person name="James E.K."/>
        </authorList>
    </citation>
    <scope>NUCLEOTIDE SEQUENCE [LARGE SCALE GENOMIC DNA]</scope>
    <source>
        <strain evidence="1 2">JPY530</strain>
    </source>
</reference>
<evidence type="ECO:0000313" key="1">
    <source>
        <dbReference type="EMBL" id="MEM5345380.1"/>
    </source>
</evidence>
<keyword evidence="2" id="KW-1185">Reference proteome</keyword>
<organism evidence="1 2">
    <name type="scientific">Paraburkholderia azotifigens</name>
    <dbReference type="NCBI Taxonomy" id="2057004"/>
    <lineage>
        <taxon>Bacteria</taxon>
        <taxon>Pseudomonadati</taxon>
        <taxon>Pseudomonadota</taxon>
        <taxon>Betaproteobacteria</taxon>
        <taxon>Burkholderiales</taxon>
        <taxon>Burkholderiaceae</taxon>
        <taxon>Paraburkholderia</taxon>
    </lineage>
</organism>
<accession>A0ABU9RF31</accession>
<evidence type="ECO:0000313" key="2">
    <source>
        <dbReference type="Proteomes" id="UP001481677"/>
    </source>
</evidence>
<dbReference type="EMBL" id="JAZHGA010000046">
    <property type="protein sequence ID" value="MEM5345380.1"/>
    <property type="molecule type" value="Genomic_DNA"/>
</dbReference>
<protein>
    <submittedName>
        <fullName evidence="1">Uncharacterized protein</fullName>
    </submittedName>
</protein>
<name>A0ABU9RF31_9BURK</name>
<comment type="caution">
    <text evidence="1">The sequence shown here is derived from an EMBL/GenBank/DDBJ whole genome shotgun (WGS) entry which is preliminary data.</text>
</comment>
<gene>
    <name evidence="1" type="ORF">V4C56_37865</name>
</gene>
<proteinExistence type="predicted"/>
<dbReference type="Proteomes" id="UP001481677">
    <property type="component" value="Unassembled WGS sequence"/>
</dbReference>
<dbReference type="RefSeq" id="WP_240057325.1">
    <property type="nucleotide sequence ID" value="NZ_JAZHFZ010000048.1"/>
</dbReference>
<sequence>MTIADKTARCNRTHAALTGPVRRSRRIAMSRGGQMRASYEQAVRIRDAIVNRTADDQDLMRERMQGACAAAPDLLKSA</sequence>